<comment type="caution">
    <text evidence="2">The sequence shown here is derived from an EMBL/GenBank/DDBJ whole genome shotgun (WGS) entry which is preliminary data.</text>
</comment>
<feature type="compositionally biased region" description="Low complexity" evidence="1">
    <location>
        <begin position="30"/>
        <end position="39"/>
    </location>
</feature>
<dbReference type="InterPro" id="IPR008634">
    <property type="entry name" value="Gas-vesicle_GvpO"/>
</dbReference>
<dbReference type="PIRSF" id="PIRSF028743">
    <property type="entry name" value="GvpO_protein"/>
    <property type="match status" value="1"/>
</dbReference>
<feature type="compositionally biased region" description="Basic and acidic residues" evidence="1">
    <location>
        <begin position="1"/>
        <end position="12"/>
    </location>
</feature>
<accession>A0ABN1TXG7</accession>
<evidence type="ECO:0000313" key="2">
    <source>
        <dbReference type="EMBL" id="GAA1106719.1"/>
    </source>
</evidence>
<gene>
    <name evidence="2" type="ORF">GCM10009663_55930</name>
</gene>
<reference evidence="2 3" key="1">
    <citation type="journal article" date="2019" name="Int. J. Syst. Evol. Microbiol.">
        <title>The Global Catalogue of Microorganisms (GCM) 10K type strain sequencing project: providing services to taxonomists for standard genome sequencing and annotation.</title>
        <authorList>
            <consortium name="The Broad Institute Genomics Platform"/>
            <consortium name="The Broad Institute Genome Sequencing Center for Infectious Disease"/>
            <person name="Wu L."/>
            <person name="Ma J."/>
        </authorList>
    </citation>
    <scope>NUCLEOTIDE SEQUENCE [LARGE SCALE GENOMIC DNA]</scope>
    <source>
        <strain evidence="2 3">JCM 13002</strain>
    </source>
</reference>
<evidence type="ECO:0008006" key="4">
    <source>
        <dbReference type="Google" id="ProtNLM"/>
    </source>
</evidence>
<dbReference type="Pfam" id="PF05800">
    <property type="entry name" value="GvpO"/>
    <property type="match status" value="1"/>
</dbReference>
<dbReference type="EMBL" id="BAAALD010000068">
    <property type="protein sequence ID" value="GAA1106719.1"/>
    <property type="molecule type" value="Genomic_DNA"/>
</dbReference>
<dbReference type="Proteomes" id="UP001499987">
    <property type="component" value="Unassembled WGS sequence"/>
</dbReference>
<evidence type="ECO:0000256" key="1">
    <source>
        <dbReference type="SAM" id="MobiDB-lite"/>
    </source>
</evidence>
<keyword evidence="3" id="KW-1185">Reference proteome</keyword>
<feature type="region of interest" description="Disordered" evidence="1">
    <location>
        <begin position="1"/>
        <end position="46"/>
    </location>
</feature>
<proteinExistence type="predicted"/>
<name>A0ABN1TXG7_9ACTN</name>
<dbReference type="RefSeq" id="WP_344626469.1">
    <property type="nucleotide sequence ID" value="NZ_BAAALD010000068.1"/>
</dbReference>
<protein>
    <recommendedName>
        <fullName evidence="4">Gas vesicle protein</fullName>
    </recommendedName>
</protein>
<sequence>MPREARDTEPPRRRSGRTGGSARAADDGGARPARTGGRRVSAAQAMRTAASQLAELLGRVPESVSGLRRTEDGWQAEVEVVEVERIPETSSVLASYRVQLDEDGELVGYERTRRYTRAEVDRRRG</sequence>
<organism evidence="2 3">
    <name type="scientific">Kitasatospora arboriphila</name>
    <dbReference type="NCBI Taxonomy" id="258052"/>
    <lineage>
        <taxon>Bacteria</taxon>
        <taxon>Bacillati</taxon>
        <taxon>Actinomycetota</taxon>
        <taxon>Actinomycetes</taxon>
        <taxon>Kitasatosporales</taxon>
        <taxon>Streptomycetaceae</taxon>
        <taxon>Kitasatospora</taxon>
    </lineage>
</organism>
<evidence type="ECO:0000313" key="3">
    <source>
        <dbReference type="Proteomes" id="UP001499987"/>
    </source>
</evidence>